<organism evidence="2 3">
    <name type="scientific">Andreesenia angusta</name>
    <dbReference type="NCBI Taxonomy" id="39480"/>
    <lineage>
        <taxon>Bacteria</taxon>
        <taxon>Bacillati</taxon>
        <taxon>Bacillota</taxon>
        <taxon>Tissierellia</taxon>
        <taxon>Tissierellales</taxon>
        <taxon>Gottschalkiaceae</taxon>
        <taxon>Andreesenia</taxon>
    </lineage>
</organism>
<dbReference type="STRING" id="39480.EUAN_03230"/>
<dbReference type="PANTHER" id="PTHR39339:SF1">
    <property type="entry name" value="CHAD DOMAIN-CONTAINING PROTEIN"/>
    <property type="match status" value="1"/>
</dbReference>
<protein>
    <submittedName>
        <fullName evidence="2">CHAD domain protein</fullName>
    </submittedName>
</protein>
<comment type="caution">
    <text evidence="2">The sequence shown here is derived from an EMBL/GenBank/DDBJ whole genome shotgun (WGS) entry which is preliminary data.</text>
</comment>
<dbReference type="EMBL" id="MKIE01000001">
    <property type="protein sequence ID" value="OHW63459.1"/>
    <property type="molecule type" value="Genomic_DNA"/>
</dbReference>
<proteinExistence type="predicted"/>
<dbReference type="Pfam" id="PF05235">
    <property type="entry name" value="CHAD"/>
    <property type="match status" value="1"/>
</dbReference>
<accession>A0A1S1VCD6</accession>
<dbReference type="RefSeq" id="WP_071060956.1">
    <property type="nucleotide sequence ID" value="NZ_MKIE01000001.1"/>
</dbReference>
<dbReference type="PANTHER" id="PTHR39339">
    <property type="entry name" value="SLR1444 PROTEIN"/>
    <property type="match status" value="1"/>
</dbReference>
<feature type="domain" description="CHAD" evidence="1">
    <location>
        <begin position="1"/>
        <end position="259"/>
    </location>
</feature>
<dbReference type="InterPro" id="IPR007899">
    <property type="entry name" value="CHAD_dom"/>
</dbReference>
<dbReference type="Gene3D" id="1.40.20.10">
    <property type="entry name" value="CHAD domain"/>
    <property type="match status" value="1"/>
</dbReference>
<evidence type="ECO:0000313" key="3">
    <source>
        <dbReference type="Proteomes" id="UP000180254"/>
    </source>
</evidence>
<name>A0A1S1VCD6_9FIRM</name>
<reference evidence="2 3" key="1">
    <citation type="submission" date="2016-09" db="EMBL/GenBank/DDBJ databases">
        <title>Genome sequence of Eubacterium angustum.</title>
        <authorList>
            <person name="Poehlein A."/>
            <person name="Daniel R."/>
        </authorList>
    </citation>
    <scope>NUCLEOTIDE SEQUENCE [LARGE SCALE GENOMIC DNA]</scope>
    <source>
        <strain evidence="2 3">DSM 1989</strain>
    </source>
</reference>
<dbReference type="OrthoDB" id="3034217at2"/>
<evidence type="ECO:0000259" key="1">
    <source>
        <dbReference type="PROSITE" id="PS51708"/>
    </source>
</evidence>
<dbReference type="Proteomes" id="UP000180254">
    <property type="component" value="Unassembled WGS sequence"/>
</dbReference>
<dbReference type="SMART" id="SM00880">
    <property type="entry name" value="CHAD"/>
    <property type="match status" value="1"/>
</dbReference>
<sequence>MEAAYLLELIDESFARVESHYRCLLSELEEAEIHDFRVAIRKVMPIIELAMDIEEESRGEIRLRENYSRLKSYFKDFSDLRDIQVQIISVSAYKGLEGYAEELKLEEEKLKDSIGQKIELWSVEEVRSSLESALKSTFEGMDSPELVRHYMRRAKVLRKKFLKRIKELNEDYSSYHKLRLALKKYRYHMEMAGSDGLDEVLKRYQDELGHIQDLTVLLEDIRRRGRVKEKALRGIEKERARAAEKFRKRYLKNLKARLKIEGH</sequence>
<evidence type="ECO:0000313" key="2">
    <source>
        <dbReference type="EMBL" id="OHW63459.1"/>
    </source>
</evidence>
<keyword evidence="3" id="KW-1185">Reference proteome</keyword>
<gene>
    <name evidence="2" type="ORF">EUAN_03230</name>
</gene>
<dbReference type="InterPro" id="IPR038186">
    <property type="entry name" value="CHAD_dom_sf"/>
</dbReference>
<dbReference type="PROSITE" id="PS51708">
    <property type="entry name" value="CHAD"/>
    <property type="match status" value="1"/>
</dbReference>
<dbReference type="AlphaFoldDB" id="A0A1S1VCD6"/>